<organism evidence="2 3">
    <name type="scientific">Cetraspora pellucida</name>
    <dbReference type="NCBI Taxonomy" id="1433469"/>
    <lineage>
        <taxon>Eukaryota</taxon>
        <taxon>Fungi</taxon>
        <taxon>Fungi incertae sedis</taxon>
        <taxon>Mucoromycota</taxon>
        <taxon>Glomeromycotina</taxon>
        <taxon>Glomeromycetes</taxon>
        <taxon>Diversisporales</taxon>
        <taxon>Gigasporaceae</taxon>
        <taxon>Cetraspora</taxon>
    </lineage>
</organism>
<evidence type="ECO:0000259" key="1">
    <source>
        <dbReference type="PROSITE" id="PS50800"/>
    </source>
</evidence>
<feature type="domain" description="SAP" evidence="1">
    <location>
        <begin position="3"/>
        <end position="37"/>
    </location>
</feature>
<gene>
    <name evidence="2" type="ORF">CPELLU_LOCUS20822</name>
</gene>
<dbReference type="PROSITE" id="PS50800">
    <property type="entry name" value="SAP"/>
    <property type="match status" value="1"/>
</dbReference>
<dbReference type="InterPro" id="IPR036361">
    <property type="entry name" value="SAP_dom_sf"/>
</dbReference>
<dbReference type="Proteomes" id="UP000789759">
    <property type="component" value="Unassembled WGS sequence"/>
</dbReference>
<accession>A0A9N9KHQ4</accession>
<feature type="non-terminal residue" evidence="2">
    <location>
        <position position="1"/>
    </location>
</feature>
<dbReference type="EMBL" id="CAJVQA010067911">
    <property type="protein sequence ID" value="CAG8832256.1"/>
    <property type="molecule type" value="Genomic_DNA"/>
</dbReference>
<dbReference type="InterPro" id="IPR003034">
    <property type="entry name" value="SAP_dom"/>
</dbReference>
<evidence type="ECO:0000313" key="2">
    <source>
        <dbReference type="EMBL" id="CAG8832256.1"/>
    </source>
</evidence>
<evidence type="ECO:0000313" key="3">
    <source>
        <dbReference type="Proteomes" id="UP000789759"/>
    </source>
</evidence>
<feature type="non-terminal residue" evidence="2">
    <location>
        <position position="270"/>
    </location>
</feature>
<reference evidence="2" key="1">
    <citation type="submission" date="2021-06" db="EMBL/GenBank/DDBJ databases">
        <authorList>
            <person name="Kallberg Y."/>
            <person name="Tangrot J."/>
            <person name="Rosling A."/>
        </authorList>
    </citation>
    <scope>NUCLEOTIDE SEQUENCE</scope>
    <source>
        <strain evidence="2">FL966</strain>
    </source>
</reference>
<sequence length="270" mass="30386">IGWSKLTLNALKGLCMSCSLSSVGNKKDLSDRLQAYFGKNKGKATDKSGVGDDEDLDNIIEVPRNDADERDWDNGSDANLELDDMRAYSQEADNRIKDELVGYSQGRKKAEQIKVDMFLLAIAWPKVSLSKPWDQYKYDFLVKIGKCLDKAIKVVPMANKKDFDGIRDEIEAQAATLSLADNKGWGTALQIVRSNDKMMEKYKNRIRRKDILYLRLIQKEMKVIRVKGDMIEAFNPFVTEKPLGFQNVKESLTASTVEALVTSPPAALPQ</sequence>
<name>A0A9N9KHQ4_9GLOM</name>
<comment type="caution">
    <text evidence="2">The sequence shown here is derived from an EMBL/GenBank/DDBJ whole genome shotgun (WGS) entry which is preliminary data.</text>
</comment>
<protein>
    <submittedName>
        <fullName evidence="2">21259_t:CDS:1</fullName>
    </submittedName>
</protein>
<dbReference type="OrthoDB" id="2405567at2759"/>
<proteinExistence type="predicted"/>
<keyword evidence="3" id="KW-1185">Reference proteome</keyword>
<dbReference type="Gene3D" id="1.10.720.30">
    <property type="entry name" value="SAP domain"/>
    <property type="match status" value="1"/>
</dbReference>
<dbReference type="Pfam" id="PF02037">
    <property type="entry name" value="SAP"/>
    <property type="match status" value="1"/>
</dbReference>
<dbReference type="AlphaFoldDB" id="A0A9N9KHQ4"/>